<dbReference type="InterPro" id="IPR043128">
    <property type="entry name" value="Rev_trsase/Diguanyl_cyclase"/>
</dbReference>
<dbReference type="Proteomes" id="UP001208570">
    <property type="component" value="Unassembled WGS sequence"/>
</dbReference>
<dbReference type="PANTHER" id="PTHR37984">
    <property type="entry name" value="PROTEIN CBG26694"/>
    <property type="match status" value="1"/>
</dbReference>
<proteinExistence type="predicted"/>
<dbReference type="AlphaFoldDB" id="A0AAD9K3Z7"/>
<dbReference type="InterPro" id="IPR000477">
    <property type="entry name" value="RT_dom"/>
</dbReference>
<dbReference type="PANTHER" id="PTHR37984:SF13">
    <property type="entry name" value="RIBONUCLEASE H"/>
    <property type="match status" value="1"/>
</dbReference>
<evidence type="ECO:0000313" key="2">
    <source>
        <dbReference type="EMBL" id="KAK2164523.1"/>
    </source>
</evidence>
<dbReference type="InterPro" id="IPR050951">
    <property type="entry name" value="Retrovirus_Pol_polyprotein"/>
</dbReference>
<comment type="caution">
    <text evidence="2">The sequence shown here is derived from an EMBL/GenBank/DDBJ whole genome shotgun (WGS) entry which is preliminary data.</text>
</comment>
<evidence type="ECO:0000313" key="3">
    <source>
        <dbReference type="Proteomes" id="UP001208570"/>
    </source>
</evidence>
<dbReference type="InterPro" id="IPR043502">
    <property type="entry name" value="DNA/RNA_pol_sf"/>
</dbReference>
<reference evidence="2" key="1">
    <citation type="journal article" date="2023" name="Mol. Biol. Evol.">
        <title>Third-Generation Sequencing Reveals the Adaptive Role of the Epigenome in Three Deep-Sea Polychaetes.</title>
        <authorList>
            <person name="Perez M."/>
            <person name="Aroh O."/>
            <person name="Sun Y."/>
            <person name="Lan Y."/>
            <person name="Juniper S.K."/>
            <person name="Young C.R."/>
            <person name="Angers B."/>
            <person name="Qian P.Y."/>
        </authorList>
    </citation>
    <scope>NUCLEOTIDE SEQUENCE</scope>
    <source>
        <strain evidence="2">P08H-3</strain>
    </source>
</reference>
<dbReference type="EMBL" id="JAODUP010000062">
    <property type="protein sequence ID" value="KAK2164523.1"/>
    <property type="molecule type" value="Genomic_DNA"/>
</dbReference>
<accession>A0AAD9K3Z7</accession>
<dbReference type="SUPFAM" id="SSF56672">
    <property type="entry name" value="DNA/RNA polymerases"/>
    <property type="match status" value="1"/>
</dbReference>
<protein>
    <recommendedName>
        <fullName evidence="1">Reverse transcriptase domain-containing protein</fullName>
    </recommendedName>
</protein>
<name>A0AAD9K3Z7_9ANNE</name>
<feature type="domain" description="Reverse transcriptase" evidence="1">
    <location>
        <begin position="1"/>
        <end position="65"/>
    </location>
</feature>
<dbReference type="Pfam" id="PF00078">
    <property type="entry name" value="RVT_1"/>
    <property type="match status" value="1"/>
</dbReference>
<keyword evidence="3" id="KW-1185">Reference proteome</keyword>
<sequence length="88" mass="10231">MDNILAGLENVTCFFDNILVTGNTKRDHLKTLKEVLLRLDKHSVRFNKTKCQFLKSEETYPGHTVSTNGIQLSRTRYEPSLRHRLQLT</sequence>
<organism evidence="2 3">
    <name type="scientific">Paralvinella palmiformis</name>
    <dbReference type="NCBI Taxonomy" id="53620"/>
    <lineage>
        <taxon>Eukaryota</taxon>
        <taxon>Metazoa</taxon>
        <taxon>Spiralia</taxon>
        <taxon>Lophotrochozoa</taxon>
        <taxon>Annelida</taxon>
        <taxon>Polychaeta</taxon>
        <taxon>Sedentaria</taxon>
        <taxon>Canalipalpata</taxon>
        <taxon>Terebellida</taxon>
        <taxon>Terebelliformia</taxon>
        <taxon>Alvinellidae</taxon>
        <taxon>Paralvinella</taxon>
    </lineage>
</organism>
<gene>
    <name evidence="2" type="ORF">LSH36_62g01064</name>
</gene>
<dbReference type="Gene3D" id="3.30.70.270">
    <property type="match status" value="1"/>
</dbReference>
<evidence type="ECO:0000259" key="1">
    <source>
        <dbReference type="Pfam" id="PF00078"/>
    </source>
</evidence>